<protein>
    <recommendedName>
        <fullName evidence="2">Transposase</fullName>
    </recommendedName>
</protein>
<evidence type="ECO:0008006" key="2">
    <source>
        <dbReference type="Google" id="ProtNLM"/>
    </source>
</evidence>
<evidence type="ECO:0000313" key="1">
    <source>
        <dbReference type="EMBL" id="NDY84160.1"/>
    </source>
</evidence>
<gene>
    <name evidence="1" type="ORF">G3I67_13070</name>
</gene>
<comment type="caution">
    <text evidence="1">The sequence shown here is derived from an EMBL/GenBank/DDBJ whole genome shotgun (WGS) entry which is preliminary data.</text>
</comment>
<accession>A0A6B2R076</accession>
<reference evidence="1" key="1">
    <citation type="submission" date="2020-02" db="EMBL/GenBank/DDBJ databases">
        <authorList>
            <person name="Chen W.-M."/>
        </authorList>
    </citation>
    <scope>NUCLEOTIDE SEQUENCE</scope>
    <source>
        <strain evidence="1">NBD-18</strain>
    </source>
</reference>
<dbReference type="EMBL" id="JAAGRN010000009">
    <property type="protein sequence ID" value="NDY84160.1"/>
    <property type="molecule type" value="Genomic_DNA"/>
</dbReference>
<sequence length="58" mass="6773">MQINHSSRLTDSLERELLANALDEQFRPHPIRTVKKLVRGLVSFRNRARSKVSIDQMI</sequence>
<name>A0A6B2R076_9BURK</name>
<dbReference type="RefSeq" id="WP_163655965.1">
    <property type="nucleotide sequence ID" value="NZ_JAAGRN010000009.1"/>
</dbReference>
<organism evidence="1">
    <name type="scientific">Sheuella amnicola</name>
    <dbReference type="NCBI Taxonomy" id="2707330"/>
    <lineage>
        <taxon>Bacteria</taxon>
        <taxon>Pseudomonadati</taxon>
        <taxon>Pseudomonadota</taxon>
        <taxon>Betaproteobacteria</taxon>
        <taxon>Burkholderiales</taxon>
        <taxon>Alcaligenaceae</taxon>
        <taxon>Sheuella</taxon>
    </lineage>
</organism>
<proteinExistence type="predicted"/>
<dbReference type="AlphaFoldDB" id="A0A6B2R076"/>